<evidence type="ECO:0000256" key="6">
    <source>
        <dbReference type="ARBA" id="ARBA00023102"/>
    </source>
</evidence>
<keyword evidence="3 10" id="KW-0028">Amino-acid biosynthesis</keyword>
<dbReference type="Pfam" id="PF00117">
    <property type="entry name" value="GATase"/>
    <property type="match status" value="1"/>
</dbReference>
<dbReference type="Proteomes" id="UP000673975">
    <property type="component" value="Unassembled WGS sequence"/>
</dbReference>
<dbReference type="PRINTS" id="PR00097">
    <property type="entry name" value="ANTSNTHASEII"/>
</dbReference>
<dbReference type="GO" id="GO:0000107">
    <property type="term" value="F:imidazoleglycerol-phosphate synthase activity"/>
    <property type="evidence" value="ECO:0007669"/>
    <property type="project" value="UniProtKB-UniRule"/>
</dbReference>
<evidence type="ECO:0000313" key="13">
    <source>
        <dbReference type="EMBL" id="MBP3192158.1"/>
    </source>
</evidence>
<dbReference type="PIRSF" id="PIRSF000495">
    <property type="entry name" value="Amidotransf_hisH"/>
    <property type="match status" value="1"/>
</dbReference>
<feature type="active site" evidence="10 11">
    <location>
        <position position="176"/>
    </location>
</feature>
<keyword evidence="4 10" id="KW-0378">Hydrolase</keyword>
<name>A0A8J7S8B9_9BACT</name>
<evidence type="ECO:0000256" key="9">
    <source>
        <dbReference type="ARBA" id="ARBA00049534"/>
    </source>
</evidence>
<dbReference type="RefSeq" id="WP_210511053.1">
    <property type="nucleotide sequence ID" value="NZ_JAFIDN010000003.1"/>
</dbReference>
<dbReference type="GO" id="GO:0000105">
    <property type="term" value="P:L-histidine biosynthetic process"/>
    <property type="evidence" value="ECO:0007669"/>
    <property type="project" value="UniProtKB-UniRule"/>
</dbReference>
<feature type="active site" description="Nucleophile" evidence="10 11">
    <location>
        <position position="76"/>
    </location>
</feature>
<dbReference type="InterPro" id="IPR017926">
    <property type="entry name" value="GATASE"/>
</dbReference>
<protein>
    <recommendedName>
        <fullName evidence="10">Imidazole glycerol phosphate synthase subunit HisH</fullName>
        <ecNumber evidence="10">4.3.2.10</ecNumber>
    </recommendedName>
    <alternativeName>
        <fullName evidence="10">IGP synthase glutaminase subunit</fullName>
        <ecNumber evidence="10">3.5.1.2</ecNumber>
    </alternativeName>
    <alternativeName>
        <fullName evidence="10">IGP synthase subunit HisH</fullName>
    </alternativeName>
    <alternativeName>
        <fullName evidence="10">ImGP synthase subunit HisH</fullName>
        <shortName evidence="10">IGPS subunit HisH</shortName>
    </alternativeName>
</protein>
<dbReference type="NCBIfam" id="TIGR01855">
    <property type="entry name" value="IMP_synth_hisH"/>
    <property type="match status" value="1"/>
</dbReference>
<dbReference type="GO" id="GO:0004359">
    <property type="term" value="F:glutaminase activity"/>
    <property type="evidence" value="ECO:0007669"/>
    <property type="project" value="UniProtKB-EC"/>
</dbReference>
<comment type="catalytic activity">
    <reaction evidence="9 10">
        <text>L-glutamine + H2O = L-glutamate + NH4(+)</text>
        <dbReference type="Rhea" id="RHEA:15889"/>
        <dbReference type="ChEBI" id="CHEBI:15377"/>
        <dbReference type="ChEBI" id="CHEBI:28938"/>
        <dbReference type="ChEBI" id="CHEBI:29985"/>
        <dbReference type="ChEBI" id="CHEBI:58359"/>
        <dbReference type="EC" id="3.5.1.2"/>
    </reaction>
</comment>
<keyword evidence="5 10" id="KW-0315">Glutamine amidotransferase</keyword>
<dbReference type="PROSITE" id="PS51273">
    <property type="entry name" value="GATASE_TYPE_1"/>
    <property type="match status" value="1"/>
</dbReference>
<dbReference type="GO" id="GO:0016829">
    <property type="term" value="F:lyase activity"/>
    <property type="evidence" value="ECO:0007669"/>
    <property type="project" value="UniProtKB-KW"/>
</dbReference>
<evidence type="ECO:0000256" key="10">
    <source>
        <dbReference type="HAMAP-Rule" id="MF_00278"/>
    </source>
</evidence>
<comment type="pathway">
    <text evidence="1 10">Amino-acid biosynthesis; L-histidine biosynthesis; L-histidine from 5-phospho-alpha-D-ribose 1-diphosphate: step 5/9.</text>
</comment>
<evidence type="ECO:0000256" key="11">
    <source>
        <dbReference type="PIRSR" id="PIRSR000495-1"/>
    </source>
</evidence>
<dbReference type="AlphaFoldDB" id="A0A8J7S8B9"/>
<evidence type="ECO:0000256" key="2">
    <source>
        <dbReference type="ARBA" id="ARBA00011152"/>
    </source>
</evidence>
<gene>
    <name evidence="10 13" type="primary">hisH</name>
    <name evidence="13" type="ORF">NATSA_05730</name>
</gene>
<dbReference type="PANTHER" id="PTHR42701:SF1">
    <property type="entry name" value="IMIDAZOLE GLYCEROL PHOSPHATE SYNTHASE SUBUNIT HISH"/>
    <property type="match status" value="1"/>
</dbReference>
<evidence type="ECO:0000256" key="4">
    <source>
        <dbReference type="ARBA" id="ARBA00022801"/>
    </source>
</evidence>
<comment type="subcellular location">
    <subcellularLocation>
        <location evidence="10">Cytoplasm</location>
    </subcellularLocation>
</comment>
<evidence type="ECO:0000313" key="14">
    <source>
        <dbReference type="Proteomes" id="UP000673975"/>
    </source>
</evidence>
<reference evidence="13" key="1">
    <citation type="submission" date="2021-02" db="EMBL/GenBank/DDBJ databases">
        <title>Natronogracilivirga saccharolytica gen. nov. sp. nov. a new anaerobic, haloalkiliphilic carbohydrate-fermenting bacterium from soda lake and proposing of Cyclonatronumiaceae fam. nov. in the phylum Balneolaeota.</title>
        <authorList>
            <person name="Zhilina T.N."/>
            <person name="Sorokin D.Y."/>
            <person name="Zavarzina D.G."/>
            <person name="Toshchakov S.V."/>
            <person name="Kublanov I.V."/>
        </authorList>
    </citation>
    <scope>NUCLEOTIDE SEQUENCE</scope>
    <source>
        <strain evidence="13">Z-1702</strain>
    </source>
</reference>
<dbReference type="Gene3D" id="3.40.50.880">
    <property type="match status" value="1"/>
</dbReference>
<keyword evidence="6 10" id="KW-0368">Histidine biosynthesis</keyword>
<keyword evidence="10" id="KW-0963">Cytoplasm</keyword>
<comment type="caution">
    <text evidence="13">The sequence shown here is derived from an EMBL/GenBank/DDBJ whole genome shotgun (WGS) entry which is preliminary data.</text>
</comment>
<evidence type="ECO:0000256" key="3">
    <source>
        <dbReference type="ARBA" id="ARBA00022605"/>
    </source>
</evidence>
<keyword evidence="7 10" id="KW-0456">Lyase</keyword>
<evidence type="ECO:0000256" key="1">
    <source>
        <dbReference type="ARBA" id="ARBA00005091"/>
    </source>
</evidence>
<feature type="active site" evidence="10 11">
    <location>
        <position position="178"/>
    </location>
</feature>
<dbReference type="GO" id="GO:0005737">
    <property type="term" value="C:cytoplasm"/>
    <property type="evidence" value="ECO:0007669"/>
    <property type="project" value="UniProtKB-SubCell"/>
</dbReference>
<dbReference type="InterPro" id="IPR029062">
    <property type="entry name" value="Class_I_gatase-like"/>
</dbReference>
<evidence type="ECO:0000259" key="12">
    <source>
        <dbReference type="Pfam" id="PF00117"/>
    </source>
</evidence>
<dbReference type="UniPathway" id="UPA00031">
    <property type="reaction ID" value="UER00010"/>
</dbReference>
<comment type="function">
    <text evidence="10">IGPS catalyzes the conversion of PRFAR and glutamine to IGP, AICAR and glutamate. The HisH subunit catalyzes the hydrolysis of glutamine to glutamate and ammonia as part of the synthesis of IGP and AICAR. The resulting ammonia molecule is channeled to the active site of HisF.</text>
</comment>
<evidence type="ECO:0000256" key="5">
    <source>
        <dbReference type="ARBA" id="ARBA00022962"/>
    </source>
</evidence>
<comment type="subunit">
    <text evidence="2 10">Heterodimer of HisH and HisF.</text>
</comment>
<sequence>MIAIIDYKAGNLASVSNAMERLQAQYRITNNTKVLDEADAVIFPGVGHAGSAMKDLQENGLDSWLQQTRKPVLGICLGMQLLYDETEEGPTRTLGIIPGKLIKFKPDLGKVPHMGWNQVTVSNPHPIMHNIAPDTHFYHVHSYYAPVTGHTVAVSHYTAPFAAVAVRDNFMGVQFHPEKSGQPGEQLLGNFLDLVYGRISEKKQ</sequence>
<comment type="catalytic activity">
    <reaction evidence="8 10">
        <text>5-[(5-phospho-1-deoxy-D-ribulos-1-ylimino)methylamino]-1-(5-phospho-beta-D-ribosyl)imidazole-4-carboxamide + L-glutamine = D-erythro-1-(imidazol-4-yl)glycerol 3-phosphate + 5-amino-1-(5-phospho-beta-D-ribosyl)imidazole-4-carboxamide + L-glutamate + H(+)</text>
        <dbReference type="Rhea" id="RHEA:24793"/>
        <dbReference type="ChEBI" id="CHEBI:15378"/>
        <dbReference type="ChEBI" id="CHEBI:29985"/>
        <dbReference type="ChEBI" id="CHEBI:58278"/>
        <dbReference type="ChEBI" id="CHEBI:58359"/>
        <dbReference type="ChEBI" id="CHEBI:58475"/>
        <dbReference type="ChEBI" id="CHEBI:58525"/>
        <dbReference type="EC" id="4.3.2.10"/>
    </reaction>
</comment>
<dbReference type="EC" id="4.3.2.10" evidence="10"/>
<dbReference type="SUPFAM" id="SSF52317">
    <property type="entry name" value="Class I glutamine amidotransferase-like"/>
    <property type="match status" value="1"/>
</dbReference>
<dbReference type="PANTHER" id="PTHR42701">
    <property type="entry name" value="IMIDAZOLE GLYCEROL PHOSPHATE SYNTHASE SUBUNIT HISH"/>
    <property type="match status" value="1"/>
</dbReference>
<accession>A0A8J7S8B9</accession>
<keyword evidence="14" id="KW-1185">Reference proteome</keyword>
<dbReference type="PRINTS" id="PR00096">
    <property type="entry name" value="GATASE"/>
</dbReference>
<proteinExistence type="inferred from homology"/>
<dbReference type="HAMAP" id="MF_00278">
    <property type="entry name" value="HisH"/>
    <property type="match status" value="1"/>
</dbReference>
<organism evidence="13 14">
    <name type="scientific">Natronogracilivirga saccharolytica</name>
    <dbReference type="NCBI Taxonomy" id="2812953"/>
    <lineage>
        <taxon>Bacteria</taxon>
        <taxon>Pseudomonadati</taxon>
        <taxon>Balneolota</taxon>
        <taxon>Balneolia</taxon>
        <taxon>Balneolales</taxon>
        <taxon>Cyclonatronaceae</taxon>
        <taxon>Natronogracilivirga</taxon>
    </lineage>
</organism>
<feature type="domain" description="Glutamine amidotransferase" evidence="12">
    <location>
        <begin position="4"/>
        <end position="191"/>
    </location>
</feature>
<dbReference type="InterPro" id="IPR010139">
    <property type="entry name" value="Imidazole-glycPsynth_HisH"/>
</dbReference>
<dbReference type="EMBL" id="JAFIDN010000003">
    <property type="protein sequence ID" value="MBP3192158.1"/>
    <property type="molecule type" value="Genomic_DNA"/>
</dbReference>
<evidence type="ECO:0000256" key="8">
    <source>
        <dbReference type="ARBA" id="ARBA00047838"/>
    </source>
</evidence>
<dbReference type="CDD" id="cd01748">
    <property type="entry name" value="GATase1_IGP_Synthase"/>
    <property type="match status" value="1"/>
</dbReference>
<dbReference type="EC" id="3.5.1.2" evidence="10"/>
<evidence type="ECO:0000256" key="7">
    <source>
        <dbReference type="ARBA" id="ARBA00023239"/>
    </source>
</evidence>